<gene>
    <name evidence="2" type="ORF">ATANTOWER_008467</name>
</gene>
<feature type="transmembrane region" description="Helical" evidence="1">
    <location>
        <begin position="102"/>
        <end position="122"/>
    </location>
</feature>
<keyword evidence="1" id="KW-0812">Transmembrane</keyword>
<protein>
    <submittedName>
        <fullName evidence="2">Uncharacterized protein</fullName>
    </submittedName>
</protein>
<comment type="caution">
    <text evidence="2">The sequence shown here is derived from an EMBL/GenBank/DDBJ whole genome shotgun (WGS) entry which is preliminary data.</text>
</comment>
<feature type="transmembrane region" description="Helical" evidence="1">
    <location>
        <begin position="20"/>
        <end position="37"/>
    </location>
</feature>
<accession>A0ABU7AZ58</accession>
<evidence type="ECO:0000313" key="3">
    <source>
        <dbReference type="Proteomes" id="UP001345963"/>
    </source>
</evidence>
<keyword evidence="3" id="KW-1185">Reference proteome</keyword>
<organism evidence="2 3">
    <name type="scientific">Ataeniobius toweri</name>
    <dbReference type="NCBI Taxonomy" id="208326"/>
    <lineage>
        <taxon>Eukaryota</taxon>
        <taxon>Metazoa</taxon>
        <taxon>Chordata</taxon>
        <taxon>Craniata</taxon>
        <taxon>Vertebrata</taxon>
        <taxon>Euteleostomi</taxon>
        <taxon>Actinopterygii</taxon>
        <taxon>Neopterygii</taxon>
        <taxon>Teleostei</taxon>
        <taxon>Neoteleostei</taxon>
        <taxon>Acanthomorphata</taxon>
        <taxon>Ovalentaria</taxon>
        <taxon>Atherinomorphae</taxon>
        <taxon>Cyprinodontiformes</taxon>
        <taxon>Goodeidae</taxon>
        <taxon>Ataeniobius</taxon>
    </lineage>
</organism>
<dbReference type="Proteomes" id="UP001345963">
    <property type="component" value="Unassembled WGS sequence"/>
</dbReference>
<keyword evidence="1" id="KW-1133">Transmembrane helix</keyword>
<name>A0ABU7AZ58_9TELE</name>
<reference evidence="2 3" key="1">
    <citation type="submission" date="2021-07" db="EMBL/GenBank/DDBJ databases">
        <authorList>
            <person name="Palmer J.M."/>
        </authorList>
    </citation>
    <scope>NUCLEOTIDE SEQUENCE [LARGE SCALE GENOMIC DNA]</scope>
    <source>
        <strain evidence="2 3">AT_MEX2019</strain>
        <tissue evidence="2">Muscle</tissue>
    </source>
</reference>
<sequence length="124" mass="14059">MTILSDGFTLLPISLTALQLYFLFPCFFFTLTTFLSFSSLHHLTPSICQTSVYFTYVFSLCSHYGLNLLRPTHYPHPTLLPPPSLAMFLCSSSWRRRLCSSFLLAFLVSFFSQGSGYCSGTLRL</sequence>
<evidence type="ECO:0000256" key="1">
    <source>
        <dbReference type="SAM" id="Phobius"/>
    </source>
</evidence>
<dbReference type="EMBL" id="JAHUTI010031512">
    <property type="protein sequence ID" value="MED6242695.1"/>
    <property type="molecule type" value="Genomic_DNA"/>
</dbReference>
<evidence type="ECO:0000313" key="2">
    <source>
        <dbReference type="EMBL" id="MED6242695.1"/>
    </source>
</evidence>
<keyword evidence="1" id="KW-0472">Membrane</keyword>
<proteinExistence type="predicted"/>